<comment type="subcellular location">
    <subcellularLocation>
        <location evidence="1">Cell membrane</location>
        <topology evidence="1">Multi-pass membrane protein</topology>
    </subcellularLocation>
</comment>
<keyword evidence="7 13" id="KW-1133">Transmembrane helix</keyword>
<feature type="transmembrane region" description="Helical" evidence="13">
    <location>
        <begin position="6"/>
        <end position="23"/>
    </location>
</feature>
<keyword evidence="6" id="KW-0677">Repeat</keyword>
<keyword evidence="5 13" id="KW-0812">Transmembrane</keyword>
<keyword evidence="8" id="KW-0443">Lipid metabolism</keyword>
<accession>A0A1G5SJN4</accession>
<dbReference type="CDD" id="cd09152">
    <property type="entry name" value="PLDc_EcCLS_like_1"/>
    <property type="match status" value="1"/>
</dbReference>
<dbReference type="InterPro" id="IPR022924">
    <property type="entry name" value="Cardiolipin_synthase"/>
</dbReference>
<evidence type="ECO:0000256" key="4">
    <source>
        <dbReference type="ARBA" id="ARBA00022679"/>
    </source>
</evidence>
<evidence type="ECO:0000256" key="8">
    <source>
        <dbReference type="ARBA" id="ARBA00023098"/>
    </source>
</evidence>
<keyword evidence="16" id="KW-1185">Reference proteome</keyword>
<name>A0A1G5SJN4_9PROT</name>
<protein>
    <recommendedName>
        <fullName evidence="12">Cardiolipin synthase</fullName>
        <ecNumber evidence="12">2.7.8.-</ecNumber>
    </recommendedName>
</protein>
<evidence type="ECO:0000313" key="15">
    <source>
        <dbReference type="EMBL" id="SCZ86751.1"/>
    </source>
</evidence>
<dbReference type="Gene3D" id="3.30.870.10">
    <property type="entry name" value="Endonuclease Chain A"/>
    <property type="match status" value="2"/>
</dbReference>
<dbReference type="PANTHER" id="PTHR21248">
    <property type="entry name" value="CARDIOLIPIN SYNTHASE"/>
    <property type="match status" value="1"/>
</dbReference>
<dbReference type="CDD" id="cd09158">
    <property type="entry name" value="PLDc_EcCLS_like_2"/>
    <property type="match status" value="1"/>
</dbReference>
<dbReference type="Pfam" id="PF13396">
    <property type="entry name" value="PLDc_N"/>
    <property type="match status" value="1"/>
</dbReference>
<keyword evidence="2" id="KW-1003">Cell membrane</keyword>
<feature type="transmembrane region" description="Helical" evidence="13">
    <location>
        <begin position="35"/>
        <end position="53"/>
    </location>
</feature>
<evidence type="ECO:0000256" key="10">
    <source>
        <dbReference type="ARBA" id="ARBA00023209"/>
    </source>
</evidence>
<keyword evidence="3" id="KW-0444">Lipid biosynthesis</keyword>
<proteinExistence type="predicted"/>
<dbReference type="EMBL" id="FMWO01000083">
    <property type="protein sequence ID" value="SCZ86751.1"/>
    <property type="molecule type" value="Genomic_DNA"/>
</dbReference>
<dbReference type="GO" id="GO:0008808">
    <property type="term" value="F:cardiolipin synthase activity"/>
    <property type="evidence" value="ECO:0007669"/>
    <property type="project" value="UniProtKB-UniRule"/>
</dbReference>
<dbReference type="RefSeq" id="WP_090287992.1">
    <property type="nucleotide sequence ID" value="NZ_FMWO01000083.1"/>
</dbReference>
<evidence type="ECO:0000256" key="3">
    <source>
        <dbReference type="ARBA" id="ARBA00022516"/>
    </source>
</evidence>
<evidence type="ECO:0000256" key="7">
    <source>
        <dbReference type="ARBA" id="ARBA00022989"/>
    </source>
</evidence>
<dbReference type="NCBIfam" id="TIGR04265">
    <property type="entry name" value="bac_cardiolipin"/>
    <property type="match status" value="1"/>
</dbReference>
<dbReference type="PANTHER" id="PTHR21248:SF22">
    <property type="entry name" value="PHOSPHOLIPASE D"/>
    <property type="match status" value="1"/>
</dbReference>
<dbReference type="SUPFAM" id="SSF56024">
    <property type="entry name" value="Phospholipase D/nuclease"/>
    <property type="match status" value="2"/>
</dbReference>
<evidence type="ECO:0000256" key="11">
    <source>
        <dbReference type="ARBA" id="ARBA00023264"/>
    </source>
</evidence>
<dbReference type="InterPro" id="IPR027379">
    <property type="entry name" value="CLS_N"/>
</dbReference>
<feature type="domain" description="PLD phosphodiesterase" evidence="14">
    <location>
        <begin position="392"/>
        <end position="419"/>
    </location>
</feature>
<evidence type="ECO:0000259" key="14">
    <source>
        <dbReference type="PROSITE" id="PS50035"/>
    </source>
</evidence>
<dbReference type="InterPro" id="IPR001736">
    <property type="entry name" value="PLipase_D/transphosphatidylase"/>
</dbReference>
<dbReference type="AlphaFoldDB" id="A0A1G5SJN4"/>
<evidence type="ECO:0000256" key="9">
    <source>
        <dbReference type="ARBA" id="ARBA00023136"/>
    </source>
</evidence>
<dbReference type="OrthoDB" id="9762009at2"/>
<gene>
    <name evidence="15" type="ORF">NSMM_720002</name>
</gene>
<dbReference type="Proteomes" id="UP000198729">
    <property type="component" value="Unassembled WGS sequence"/>
</dbReference>
<evidence type="ECO:0000313" key="16">
    <source>
        <dbReference type="Proteomes" id="UP000198729"/>
    </source>
</evidence>
<evidence type="ECO:0000256" key="12">
    <source>
        <dbReference type="NCBIfam" id="TIGR04265"/>
    </source>
</evidence>
<keyword evidence="11" id="KW-1208">Phospholipid metabolism</keyword>
<sequence length="479" mass="53576">MLLQGLVILHTLAVIIFSIRILLRDNLSSAARLAWFMVMLFAPYVGVVLYLLFGEISVGRTVRRRHDQIFAKLSSIAASSMGSCEHNLEGNIEIEYQTAFRAASVDGFGTTLGNKAELLADAATTRSRLIEDIDNATESVQCLYYIWLDDNTGRSVAEALIRAAKRGLAVYAMADGLGSRKFVRSKYWREMRDAGVKLAVALPMKWVIDTILFSRLDLRNHRKITVIDGCITWCGSQNCADAEFLVKAKYAPWIDIMLRLKGPVVAQNQLLFVSDWLLNSGEAAPESFAVKAKEIEGGFPAQIFADGPTNRRGATPQLFATLLTLAKQEVVISTPYFVPNSTVLDAICAAAVRAIDVTMIFPKRNDSWIVAAASHGYYRRLLEHGVKIYEFRDGLLHSKTFTIDRGLSLIGSSNLDLRSFDLNYENDILLRDDEVTQLIYQRQQEYIAQSDPVTLEHVNAWTYPRRIWNNVVATIGPIL</sequence>
<keyword evidence="9 13" id="KW-0472">Membrane</keyword>
<dbReference type="Pfam" id="PF13091">
    <property type="entry name" value="PLDc_2"/>
    <property type="match status" value="2"/>
</dbReference>
<dbReference type="EC" id="2.7.8.-" evidence="12"/>
<organism evidence="15 16">
    <name type="scientific">Nitrosomonas mobilis</name>
    <dbReference type="NCBI Taxonomy" id="51642"/>
    <lineage>
        <taxon>Bacteria</taxon>
        <taxon>Pseudomonadati</taxon>
        <taxon>Pseudomonadota</taxon>
        <taxon>Betaproteobacteria</taxon>
        <taxon>Nitrosomonadales</taxon>
        <taxon>Nitrosomonadaceae</taxon>
        <taxon>Nitrosomonas</taxon>
    </lineage>
</organism>
<dbReference type="GO" id="GO:0005886">
    <property type="term" value="C:plasma membrane"/>
    <property type="evidence" value="ECO:0007669"/>
    <property type="project" value="UniProtKB-SubCell"/>
</dbReference>
<evidence type="ECO:0000256" key="6">
    <source>
        <dbReference type="ARBA" id="ARBA00022737"/>
    </source>
</evidence>
<dbReference type="GO" id="GO:0032049">
    <property type="term" value="P:cardiolipin biosynthetic process"/>
    <property type="evidence" value="ECO:0007669"/>
    <property type="project" value="UniProtKB-UniRule"/>
</dbReference>
<keyword evidence="4" id="KW-0808">Transferase</keyword>
<evidence type="ECO:0000256" key="2">
    <source>
        <dbReference type="ARBA" id="ARBA00022475"/>
    </source>
</evidence>
<evidence type="ECO:0000256" key="13">
    <source>
        <dbReference type="SAM" id="Phobius"/>
    </source>
</evidence>
<keyword evidence="10" id="KW-0594">Phospholipid biosynthesis</keyword>
<evidence type="ECO:0000256" key="5">
    <source>
        <dbReference type="ARBA" id="ARBA00022692"/>
    </source>
</evidence>
<dbReference type="PROSITE" id="PS50035">
    <property type="entry name" value="PLD"/>
    <property type="match status" value="1"/>
</dbReference>
<evidence type="ECO:0000256" key="1">
    <source>
        <dbReference type="ARBA" id="ARBA00004651"/>
    </source>
</evidence>
<dbReference type="SMART" id="SM00155">
    <property type="entry name" value="PLDc"/>
    <property type="match status" value="2"/>
</dbReference>
<dbReference type="STRING" id="51642.NSMM_720002"/>
<reference evidence="15 16" key="1">
    <citation type="submission" date="2016-10" db="EMBL/GenBank/DDBJ databases">
        <authorList>
            <person name="de Groot N.N."/>
        </authorList>
    </citation>
    <scope>NUCLEOTIDE SEQUENCE [LARGE SCALE GENOMIC DNA]</scope>
    <source>
        <strain evidence="15">1</strain>
    </source>
</reference>
<dbReference type="InterPro" id="IPR025202">
    <property type="entry name" value="PLD-like_dom"/>
</dbReference>